<proteinExistence type="predicted"/>
<evidence type="ECO:0000256" key="28">
    <source>
        <dbReference type="ARBA" id="ARBA00082967"/>
    </source>
</evidence>
<feature type="domain" description="C2H2-type" evidence="33">
    <location>
        <begin position="469"/>
        <end position="496"/>
    </location>
</feature>
<keyword evidence="35" id="KW-1185">Reference proteome</keyword>
<evidence type="ECO:0000256" key="25">
    <source>
        <dbReference type="ARBA" id="ARBA00067631"/>
    </source>
</evidence>
<keyword evidence="9" id="KW-0341">Growth regulation</keyword>
<dbReference type="GO" id="GO:0008270">
    <property type="term" value="F:zinc ion binding"/>
    <property type="evidence" value="ECO:0007669"/>
    <property type="project" value="UniProtKB-KW"/>
</dbReference>
<feature type="domain" description="C2H2-type" evidence="33">
    <location>
        <begin position="223"/>
        <end position="250"/>
    </location>
</feature>
<evidence type="ECO:0000256" key="32">
    <source>
        <dbReference type="SAM" id="MobiDB-lite"/>
    </source>
</evidence>
<evidence type="ECO:0000256" key="18">
    <source>
        <dbReference type="ARBA" id="ARBA00022843"/>
    </source>
</evidence>
<evidence type="ECO:0000313" key="35">
    <source>
        <dbReference type="Proteomes" id="UP000694419"/>
    </source>
</evidence>
<evidence type="ECO:0000256" key="22">
    <source>
        <dbReference type="ARBA" id="ARBA00023242"/>
    </source>
</evidence>
<keyword evidence="19" id="KW-0805">Transcription regulation</keyword>
<evidence type="ECO:0000256" key="7">
    <source>
        <dbReference type="ARBA" id="ARBA00022491"/>
    </source>
</evidence>
<keyword evidence="12" id="KW-0479">Metal-binding</keyword>
<feature type="region of interest" description="Disordered" evidence="32">
    <location>
        <begin position="1"/>
        <end position="44"/>
    </location>
</feature>
<keyword evidence="6" id="KW-0963">Cytoplasm</keyword>
<keyword evidence="22" id="KW-0539">Nucleus</keyword>
<dbReference type="GO" id="GO:0005737">
    <property type="term" value="C:cytoplasm"/>
    <property type="evidence" value="ECO:0007669"/>
    <property type="project" value="UniProtKB-SubCell"/>
</dbReference>
<evidence type="ECO:0000256" key="31">
    <source>
        <dbReference type="PROSITE-ProRule" id="PRU00042"/>
    </source>
</evidence>
<keyword evidence="14 31" id="KW-0863">Zinc-finger</keyword>
<evidence type="ECO:0000256" key="12">
    <source>
        <dbReference type="ARBA" id="ARBA00022723"/>
    </source>
</evidence>
<dbReference type="GO" id="GO:0045944">
    <property type="term" value="P:positive regulation of transcription by RNA polymerase II"/>
    <property type="evidence" value="ECO:0007669"/>
    <property type="project" value="UniProtKB-ARBA"/>
</dbReference>
<keyword evidence="8" id="KW-0597">Phosphoprotein</keyword>
<dbReference type="FunFam" id="3.30.160.60:FF:000038">
    <property type="entry name" value="Zinc finger protein 624"/>
    <property type="match status" value="1"/>
</dbReference>
<keyword evidence="7" id="KW-0678">Repressor</keyword>
<dbReference type="FunFam" id="3.30.160.60:FF:000086">
    <property type="entry name" value="transcription factor E4F1 isoform X1"/>
    <property type="match status" value="1"/>
</dbReference>
<reference evidence="34" key="1">
    <citation type="submission" date="2025-08" db="UniProtKB">
        <authorList>
            <consortium name="Ensembl"/>
        </authorList>
    </citation>
    <scope>IDENTIFICATION</scope>
</reference>
<keyword evidence="23" id="KW-0131">Cell cycle</keyword>
<dbReference type="Pfam" id="PF00096">
    <property type="entry name" value="zf-C2H2"/>
    <property type="match status" value="7"/>
</dbReference>
<evidence type="ECO:0000256" key="27">
    <source>
        <dbReference type="ARBA" id="ARBA00076827"/>
    </source>
</evidence>
<dbReference type="GO" id="GO:0000981">
    <property type="term" value="F:DNA-binding transcription factor activity, RNA polymerase II-specific"/>
    <property type="evidence" value="ECO:0007669"/>
    <property type="project" value="TreeGrafter"/>
</dbReference>
<dbReference type="GO" id="GO:0010564">
    <property type="term" value="P:regulation of cell cycle process"/>
    <property type="evidence" value="ECO:0007669"/>
    <property type="project" value="UniProtKB-ARBA"/>
</dbReference>
<evidence type="ECO:0000256" key="13">
    <source>
        <dbReference type="ARBA" id="ARBA00022737"/>
    </source>
</evidence>
<dbReference type="Ensembl" id="ENSCPGT00000022820.1">
    <property type="protein sequence ID" value="ENSCPGP00000020834.1"/>
    <property type="gene ID" value="ENSCPGG00000014556.1"/>
</dbReference>
<dbReference type="GO" id="GO:0061630">
    <property type="term" value="F:ubiquitin protein ligase activity"/>
    <property type="evidence" value="ECO:0007669"/>
    <property type="project" value="UniProtKB-EC"/>
</dbReference>
<feature type="domain" description="C2H2-type" evidence="33">
    <location>
        <begin position="525"/>
        <end position="552"/>
    </location>
</feature>
<dbReference type="PANTHER" id="PTHR24394">
    <property type="entry name" value="ZINC FINGER PROTEIN"/>
    <property type="match status" value="1"/>
</dbReference>
<dbReference type="FunFam" id="3.30.160.60:FF:002233">
    <property type="entry name" value="transcription factor E4F1 isoform X1"/>
    <property type="match status" value="1"/>
</dbReference>
<evidence type="ECO:0000259" key="33">
    <source>
        <dbReference type="PROSITE" id="PS50157"/>
    </source>
</evidence>
<dbReference type="GO" id="GO:0005654">
    <property type="term" value="C:nucleoplasm"/>
    <property type="evidence" value="ECO:0007669"/>
    <property type="project" value="UniProtKB-SubCell"/>
</dbReference>
<dbReference type="InterPro" id="IPR036236">
    <property type="entry name" value="Znf_C2H2_sf"/>
</dbReference>
<evidence type="ECO:0000256" key="19">
    <source>
        <dbReference type="ARBA" id="ARBA00023015"/>
    </source>
</evidence>
<dbReference type="GO" id="GO:0003677">
    <property type="term" value="F:DNA binding"/>
    <property type="evidence" value="ECO:0007669"/>
    <property type="project" value="UniProtKB-KW"/>
</dbReference>
<accession>A0A8C3PR30</accession>
<evidence type="ECO:0000256" key="6">
    <source>
        <dbReference type="ARBA" id="ARBA00022490"/>
    </source>
</evidence>
<keyword evidence="17" id="KW-0862">Zinc</keyword>
<reference evidence="34" key="2">
    <citation type="submission" date="2025-09" db="UniProtKB">
        <authorList>
            <consortium name="Ensembl"/>
        </authorList>
    </citation>
    <scope>IDENTIFICATION</scope>
</reference>
<comment type="catalytic activity">
    <reaction evidence="1">
        <text>S-ubiquitinyl-[E2 ubiquitin-conjugating enzyme]-L-cysteine + [acceptor protein]-L-lysine = [E2 ubiquitin-conjugating enzyme]-L-cysteine + N(6)-ubiquitinyl-[acceptor protein]-L-lysine.</text>
        <dbReference type="EC" id="2.3.2.27"/>
    </reaction>
</comment>
<evidence type="ECO:0000256" key="2">
    <source>
        <dbReference type="ARBA" id="ARBA00004496"/>
    </source>
</evidence>
<organism evidence="34 35">
    <name type="scientific">Calidris pygmaea</name>
    <name type="common">Spoon-billed sandpiper</name>
    <dbReference type="NCBI Taxonomy" id="425635"/>
    <lineage>
        <taxon>Eukaryota</taxon>
        <taxon>Metazoa</taxon>
        <taxon>Chordata</taxon>
        <taxon>Craniata</taxon>
        <taxon>Vertebrata</taxon>
        <taxon>Euteleostomi</taxon>
        <taxon>Archelosauria</taxon>
        <taxon>Archosauria</taxon>
        <taxon>Dinosauria</taxon>
        <taxon>Saurischia</taxon>
        <taxon>Theropoda</taxon>
        <taxon>Coelurosauria</taxon>
        <taxon>Aves</taxon>
        <taxon>Neognathae</taxon>
        <taxon>Neoaves</taxon>
        <taxon>Charadriiformes</taxon>
        <taxon>Scolopacidae</taxon>
        <taxon>Calidris</taxon>
    </lineage>
</organism>
<dbReference type="SUPFAM" id="SSF57667">
    <property type="entry name" value="beta-beta-alpha zinc fingers"/>
    <property type="match status" value="5"/>
</dbReference>
<feature type="domain" description="C2H2-type" evidence="33">
    <location>
        <begin position="251"/>
        <end position="280"/>
    </location>
</feature>
<evidence type="ECO:0000256" key="11">
    <source>
        <dbReference type="ARBA" id="ARBA00022679"/>
    </source>
</evidence>
<keyword evidence="20" id="KW-0238">DNA-binding</keyword>
<evidence type="ECO:0000256" key="16">
    <source>
        <dbReference type="ARBA" id="ARBA00022786"/>
    </source>
</evidence>
<evidence type="ECO:0000256" key="15">
    <source>
        <dbReference type="ARBA" id="ARBA00022776"/>
    </source>
</evidence>
<dbReference type="FunFam" id="3.30.160.60:FF:000702">
    <property type="entry name" value="Transcription factor E4F1 isoform 1"/>
    <property type="match status" value="1"/>
</dbReference>
<evidence type="ECO:0000256" key="21">
    <source>
        <dbReference type="ARBA" id="ARBA00023163"/>
    </source>
</evidence>
<feature type="domain" description="C2H2-type" evidence="33">
    <location>
        <begin position="441"/>
        <end position="468"/>
    </location>
</feature>
<dbReference type="PROSITE" id="PS50157">
    <property type="entry name" value="ZINC_FINGER_C2H2_2"/>
    <property type="match status" value="9"/>
</dbReference>
<evidence type="ECO:0000313" key="34">
    <source>
        <dbReference type="Ensembl" id="ENSCPGP00000020834.1"/>
    </source>
</evidence>
<dbReference type="PANTHER" id="PTHR24394:SF44">
    <property type="entry name" value="ZINC FINGER PROTEIN 271-LIKE"/>
    <property type="match status" value="1"/>
</dbReference>
<dbReference type="FunFam" id="3.30.160.60:FF:000715">
    <property type="entry name" value="Transcription factor E4F1 isoform 1"/>
    <property type="match status" value="1"/>
</dbReference>
<evidence type="ECO:0000256" key="20">
    <source>
        <dbReference type="ARBA" id="ARBA00023125"/>
    </source>
</evidence>
<keyword evidence="18" id="KW-0832">Ubl conjugation</keyword>
<dbReference type="FunFam" id="3.30.160.60:FF:001557">
    <property type="entry name" value="Transcription factor E4F1"/>
    <property type="match status" value="1"/>
</dbReference>
<evidence type="ECO:0000256" key="14">
    <source>
        <dbReference type="ARBA" id="ARBA00022771"/>
    </source>
</evidence>
<name>A0A8C3PR30_9CHAR</name>
<evidence type="ECO:0000256" key="24">
    <source>
        <dbReference type="ARBA" id="ARBA00053485"/>
    </source>
</evidence>
<evidence type="ECO:0000256" key="26">
    <source>
        <dbReference type="ARBA" id="ARBA00075006"/>
    </source>
</evidence>
<keyword evidence="21" id="KW-0804">Transcription</keyword>
<dbReference type="SMART" id="SM00355">
    <property type="entry name" value="ZnF_C2H2"/>
    <property type="match status" value="10"/>
</dbReference>
<feature type="domain" description="C2H2-type" evidence="33">
    <location>
        <begin position="497"/>
        <end position="524"/>
    </location>
</feature>
<evidence type="ECO:0000256" key="10">
    <source>
        <dbReference type="ARBA" id="ARBA00022618"/>
    </source>
</evidence>
<evidence type="ECO:0000256" key="5">
    <source>
        <dbReference type="ARBA" id="ARBA00012483"/>
    </source>
</evidence>
<dbReference type="EC" id="2.3.2.27" evidence="5"/>
<dbReference type="PROSITE" id="PS00028">
    <property type="entry name" value="ZINC_FINGER_C2H2_1"/>
    <property type="match status" value="7"/>
</dbReference>
<comment type="subcellular location">
    <subcellularLocation>
        <location evidence="2">Cytoplasm</location>
    </subcellularLocation>
    <subcellularLocation>
        <location evidence="3">Nucleus</location>
        <location evidence="3">Nucleoplasm</location>
    </subcellularLocation>
</comment>
<evidence type="ECO:0000256" key="8">
    <source>
        <dbReference type="ARBA" id="ARBA00022553"/>
    </source>
</evidence>
<protein>
    <recommendedName>
        <fullName evidence="25">Transcription factor E4F1</fullName>
        <ecNumber evidence="5">2.3.2.27</ecNumber>
    </recommendedName>
    <alternativeName>
        <fullName evidence="29">E4F transcription factor 1</fullName>
    </alternativeName>
    <alternativeName>
        <fullName evidence="26">Putative E3 ubiquitin-protein ligase E4F1</fullName>
    </alternativeName>
    <alternativeName>
        <fullName evidence="30">RING-type E3 ubiquitin transferase E4F1</fullName>
    </alternativeName>
    <alternativeName>
        <fullName evidence="27">Transcription factor E4F</fullName>
    </alternativeName>
    <alternativeName>
        <fullName evidence="28">p120E4F</fullName>
    </alternativeName>
</protein>
<evidence type="ECO:0000256" key="23">
    <source>
        <dbReference type="ARBA" id="ARBA00023306"/>
    </source>
</evidence>
<keyword evidence="11" id="KW-0808">Transferase</keyword>
<comment type="pathway">
    <text evidence="4">Protein modification; protein ubiquitination.</text>
</comment>
<keyword evidence="16" id="KW-0833">Ubl conjugation pathway</keyword>
<dbReference type="AlphaFoldDB" id="A0A8C3PR30"/>
<evidence type="ECO:0000256" key="29">
    <source>
        <dbReference type="ARBA" id="ARBA00083030"/>
    </source>
</evidence>
<dbReference type="Proteomes" id="UP000694419">
    <property type="component" value="Unplaced"/>
</dbReference>
<comment type="function">
    <text evidence="24">May function as a transcriptional repressor. May also function as a ubiquitin ligase mediating ubiquitination of chromatin-associated TP53. Functions in cell survival and proliferation through control of the cell cycle. Functions in the p53 and pRB tumor suppressor pathways and regulates the cyclin CCNA2 transcription.</text>
</comment>
<sequence length="793" mass="87053">MEAAMATSAGPAGLTAAAAEEREEAATAGSGPAAPPAGPAAFLSLPAPFSEEDEDDVHKCGRCQSEFTSLEEFVQHKLQKVCQRAPEALAAAASAGLLNQEVQKQVVPSVEESITVAHIVVEASSIAEEISNASAIVGSGHIKEVIVAGDHVFENPNGGVDGEVTEEQSNPDDQEQDISTELIKVKLLVNKEGRYVCELCQKTFKTASILKAHMITHSSRKDYECKLCGTSFRTKGSLIRHHRRHTDERPYKCKKCGKSFRESGALTRHLKSLTPCTEKIRFNMNKEIVVNKDDLPTGSCSSNADTIPSIASESIEASPVIHLVTDAKGNVLHEVHVQMQELPVVDAKSLDQDQSHPEELPCEGEVNSENLLRQAMRNSGIVIERVAMEEMQKPDEPPVATTEELENEVVEAEEDPCGEQCVEVEQAESTDAERTNGYKSYICPHCNEAFGDATSLETHIKGHLDYKPFKCEECGKEFTKGYLLKKHQEVHVNERRFRCGECGKLYKTIAHVKGHRRVHSDERPYSCPKCGKRYKTKNAQQVHFRTHLEDKPYVCQYCSRGFREKGSLVRHIRHHTGEKPFKCYKCGRGFAEHGTLNRHLKTKGGCLLALKEVEEVMVSEESQSADNLAATVISEDPHTVLVEFSSVVADTQEYIIETATEDMETSEATEIIEGTRHEVDSHIMKVVQQIVNQANSGHQIIVQNVTVAENSEVTTDAADTITIATPESLTEQVAMTLASAIGEGAVLTTEGSIETEEATVTMVASEDIEIMEHAGEFVIASQEGEVEVQTVIV</sequence>
<dbReference type="GO" id="GO:0051301">
    <property type="term" value="P:cell division"/>
    <property type="evidence" value="ECO:0007669"/>
    <property type="project" value="UniProtKB-KW"/>
</dbReference>
<evidence type="ECO:0000256" key="4">
    <source>
        <dbReference type="ARBA" id="ARBA00004906"/>
    </source>
</evidence>
<evidence type="ECO:0000256" key="30">
    <source>
        <dbReference type="ARBA" id="ARBA00083844"/>
    </source>
</evidence>
<dbReference type="Gene3D" id="3.30.160.60">
    <property type="entry name" value="Classic Zinc Finger"/>
    <property type="match status" value="9"/>
</dbReference>
<feature type="domain" description="C2H2-type" evidence="33">
    <location>
        <begin position="195"/>
        <end position="222"/>
    </location>
</feature>
<keyword evidence="15" id="KW-0498">Mitosis</keyword>
<evidence type="ECO:0000256" key="17">
    <source>
        <dbReference type="ARBA" id="ARBA00022833"/>
    </source>
</evidence>
<dbReference type="InterPro" id="IPR013087">
    <property type="entry name" value="Znf_C2H2_type"/>
</dbReference>
<evidence type="ECO:0000256" key="3">
    <source>
        <dbReference type="ARBA" id="ARBA00004642"/>
    </source>
</evidence>
<keyword evidence="13" id="KW-0677">Repeat</keyword>
<evidence type="ECO:0000256" key="1">
    <source>
        <dbReference type="ARBA" id="ARBA00000900"/>
    </source>
</evidence>
<keyword evidence="10" id="KW-0132">Cell division</keyword>
<feature type="compositionally biased region" description="Low complexity" evidence="32">
    <location>
        <begin position="1"/>
        <end position="18"/>
    </location>
</feature>
<feature type="domain" description="C2H2-type" evidence="33">
    <location>
        <begin position="553"/>
        <end position="580"/>
    </location>
</feature>
<feature type="domain" description="C2H2-type" evidence="33">
    <location>
        <begin position="581"/>
        <end position="605"/>
    </location>
</feature>
<evidence type="ECO:0000256" key="9">
    <source>
        <dbReference type="ARBA" id="ARBA00022604"/>
    </source>
</evidence>